<evidence type="ECO:0000259" key="4">
    <source>
        <dbReference type="Pfam" id="PF08652"/>
    </source>
</evidence>
<keyword evidence="2" id="KW-0694">RNA-binding</keyword>
<keyword evidence="2" id="KW-0547">Nucleotide-binding</keyword>
<dbReference type="GO" id="GO:0046872">
    <property type="term" value="F:metal ion binding"/>
    <property type="evidence" value="ECO:0007669"/>
    <property type="project" value="UniProtKB-KW"/>
</dbReference>
<dbReference type="GO" id="GO:0004518">
    <property type="term" value="F:nuclease activity"/>
    <property type="evidence" value="ECO:0007669"/>
    <property type="project" value="UniProtKB-KW"/>
</dbReference>
<dbReference type="GO" id="GO:0034353">
    <property type="term" value="F:mRNA 5'-diphosphatase activity"/>
    <property type="evidence" value="ECO:0007669"/>
    <property type="project" value="TreeGrafter"/>
</dbReference>
<comment type="similarity">
    <text evidence="1 2">Belongs to the DXO/Dom3Z family.</text>
</comment>
<accession>A0A9W9ZK29</accession>
<dbReference type="GO" id="GO:0005829">
    <property type="term" value="C:cytosol"/>
    <property type="evidence" value="ECO:0007669"/>
    <property type="project" value="TreeGrafter"/>
</dbReference>
<proteinExistence type="inferred from homology"/>
<keyword evidence="2" id="KW-0378">Hydrolase</keyword>
<reference evidence="5" key="1">
    <citation type="submission" date="2023-01" db="EMBL/GenBank/DDBJ databases">
        <title>Genome assembly of the deep-sea coral Lophelia pertusa.</title>
        <authorList>
            <person name="Herrera S."/>
            <person name="Cordes E."/>
        </authorList>
    </citation>
    <scope>NUCLEOTIDE SEQUENCE</scope>
    <source>
        <strain evidence="5">USNM1676648</strain>
        <tissue evidence="5">Polyp</tissue>
    </source>
</reference>
<comment type="cofactor">
    <cofactor evidence="2">
        <name>a divalent metal cation</name>
        <dbReference type="ChEBI" id="CHEBI:60240"/>
    </cofactor>
</comment>
<dbReference type="GO" id="GO:0110155">
    <property type="term" value="P:NAD-cap decapping"/>
    <property type="evidence" value="ECO:0007669"/>
    <property type="project" value="TreeGrafter"/>
</dbReference>
<dbReference type="OrthoDB" id="5987680at2759"/>
<dbReference type="EC" id="3.6.1.-" evidence="2"/>
<dbReference type="PANTHER" id="PTHR12395:SF9">
    <property type="entry name" value="DECAPPING AND EXORIBONUCLEASE PROTEIN"/>
    <property type="match status" value="1"/>
</dbReference>
<comment type="subcellular location">
    <subcellularLocation>
        <location evidence="2">Nucleus</location>
    </subcellularLocation>
</comment>
<keyword evidence="2" id="KW-0540">Nuclease</keyword>
<evidence type="ECO:0000313" key="5">
    <source>
        <dbReference type="EMBL" id="KAJ7382163.1"/>
    </source>
</evidence>
<feature type="domain" description="RAI1-like" evidence="4">
    <location>
        <begin position="1"/>
        <end position="242"/>
    </location>
</feature>
<dbReference type="GO" id="GO:0005634">
    <property type="term" value="C:nucleus"/>
    <property type="evidence" value="ECO:0007669"/>
    <property type="project" value="UniProtKB-SubCell"/>
</dbReference>
<evidence type="ECO:0000256" key="2">
    <source>
        <dbReference type="RuleBase" id="RU367113"/>
    </source>
</evidence>
<keyword evidence="2" id="KW-0539">Nucleus</keyword>
<evidence type="ECO:0000256" key="1">
    <source>
        <dbReference type="ARBA" id="ARBA00006562"/>
    </source>
</evidence>
<name>A0A9W9ZK29_9CNID</name>
<evidence type="ECO:0000313" key="6">
    <source>
        <dbReference type="Proteomes" id="UP001163046"/>
    </source>
</evidence>
<evidence type="ECO:0000256" key="3">
    <source>
        <dbReference type="SAM" id="MobiDB-lite"/>
    </source>
</evidence>
<organism evidence="5 6">
    <name type="scientific">Desmophyllum pertusum</name>
    <dbReference type="NCBI Taxonomy" id="174260"/>
    <lineage>
        <taxon>Eukaryota</taxon>
        <taxon>Metazoa</taxon>
        <taxon>Cnidaria</taxon>
        <taxon>Anthozoa</taxon>
        <taxon>Hexacorallia</taxon>
        <taxon>Scleractinia</taxon>
        <taxon>Caryophylliina</taxon>
        <taxon>Caryophylliidae</taxon>
        <taxon>Desmophyllum</taxon>
    </lineage>
</organism>
<dbReference type="GO" id="GO:0003723">
    <property type="term" value="F:RNA binding"/>
    <property type="evidence" value="ECO:0007669"/>
    <property type="project" value="UniProtKB-KW"/>
</dbReference>
<dbReference type="Proteomes" id="UP001163046">
    <property type="component" value="Unassembled WGS sequence"/>
</dbReference>
<dbReference type="PANTHER" id="PTHR12395">
    <property type="entry name" value="DOM-3 RELATED"/>
    <property type="match status" value="1"/>
</dbReference>
<sequence length="270" mass="30898">MLATRYRGTVYLSHIEEEETLNSFIQKLCYWGKRFEVEVTKSCGASSERDPAPAQATEATLFPGPSSEPPPENEVERHGPLKAYPGFYSVVRFELENHRIALRAEVDAQTQSSDEQQIPPLNYVELKVTTEASILSVSKLVHWWCQSIVSGTPLIVCGIRDKDGHVKKIEHVKTDDIPDRVGRGSLDKERYLLFLNNVLTWMKNVVREEDVVAVFRYAPGKNVTASVSPRDPQNAFLREWYVNEMEEYFVTVAKQRKPRGRKGRKRKMEA</sequence>
<dbReference type="InterPro" id="IPR039039">
    <property type="entry name" value="RAI1-like_fam"/>
</dbReference>
<dbReference type="Pfam" id="PF08652">
    <property type="entry name" value="RAI1"/>
    <property type="match status" value="1"/>
</dbReference>
<feature type="region of interest" description="Disordered" evidence="3">
    <location>
        <begin position="44"/>
        <end position="80"/>
    </location>
</feature>
<protein>
    <recommendedName>
        <fullName evidence="2">Decapping nuclease</fullName>
        <ecNumber evidence="2">3.6.1.-</ecNumber>
    </recommendedName>
</protein>
<dbReference type="GO" id="GO:0000956">
    <property type="term" value="P:nuclear-transcribed mRNA catabolic process"/>
    <property type="evidence" value="ECO:0007669"/>
    <property type="project" value="TreeGrafter"/>
</dbReference>
<dbReference type="AlphaFoldDB" id="A0A9W9ZK29"/>
<keyword evidence="2" id="KW-0479">Metal-binding</keyword>
<keyword evidence="6" id="KW-1185">Reference proteome</keyword>
<dbReference type="InterPro" id="IPR013961">
    <property type="entry name" value="RAI1"/>
</dbReference>
<comment type="caution">
    <text evidence="5">The sequence shown here is derived from an EMBL/GenBank/DDBJ whole genome shotgun (WGS) entry which is preliminary data.</text>
</comment>
<dbReference type="GO" id="GO:0000166">
    <property type="term" value="F:nucleotide binding"/>
    <property type="evidence" value="ECO:0007669"/>
    <property type="project" value="UniProtKB-KW"/>
</dbReference>
<gene>
    <name evidence="5" type="ORF">OS493_036715</name>
</gene>
<dbReference type="EMBL" id="MU825936">
    <property type="protein sequence ID" value="KAJ7382163.1"/>
    <property type="molecule type" value="Genomic_DNA"/>
</dbReference>
<comment type="function">
    <text evidence="2">Decapping enzyme for NAD-capped RNAs: specifically hydrolyzes the nicotinamide adenine dinucleotide (NAD) cap from a subset of RNAs by removing the entire NAD moiety from the 5'-end of an NAD-capped RNA.</text>
</comment>